<feature type="binding site" evidence="3">
    <location>
        <begin position="98"/>
        <end position="101"/>
    </location>
    <ligand>
        <name>substrate</name>
    </ligand>
</feature>
<dbReference type="SUPFAM" id="SSF100950">
    <property type="entry name" value="NagB/RpiA/CoA transferase-like"/>
    <property type="match status" value="1"/>
</dbReference>
<dbReference type="PANTHER" id="PTHR43748:SF3">
    <property type="entry name" value="RIBOSE-5-PHOSPHATE ISOMERASE 3, CHLOROPLASTIC-RELATED"/>
    <property type="match status" value="1"/>
</dbReference>
<comment type="function">
    <text evidence="3">Catalyzes the reversible conversion of ribose-5-phosphate to ribulose 5-phosphate.</text>
</comment>
<evidence type="ECO:0000256" key="1">
    <source>
        <dbReference type="ARBA" id="ARBA00001713"/>
    </source>
</evidence>
<dbReference type="UniPathway" id="UPA00115">
    <property type="reaction ID" value="UER00412"/>
</dbReference>
<accession>A0A318S3H1</accession>
<dbReference type="SUPFAM" id="SSF75445">
    <property type="entry name" value="D-ribose-5-phosphate isomerase (RpiA), lid domain"/>
    <property type="match status" value="1"/>
</dbReference>
<feature type="binding site" evidence="3">
    <location>
        <begin position="85"/>
        <end position="88"/>
    </location>
    <ligand>
        <name>substrate</name>
    </ligand>
</feature>
<keyword evidence="5" id="KW-1185">Reference proteome</keyword>
<dbReference type="NCBIfam" id="TIGR00021">
    <property type="entry name" value="rpiA"/>
    <property type="match status" value="1"/>
</dbReference>
<evidence type="ECO:0000313" key="5">
    <source>
        <dbReference type="Proteomes" id="UP000248326"/>
    </source>
</evidence>
<feature type="active site" description="Proton acceptor" evidence="3">
    <location>
        <position position="107"/>
    </location>
</feature>
<dbReference type="NCBIfam" id="NF001924">
    <property type="entry name" value="PRK00702.1"/>
    <property type="match status" value="1"/>
</dbReference>
<gene>
    <name evidence="3" type="primary">rpiA</name>
    <name evidence="4" type="ORF">DES52_12627</name>
</gene>
<dbReference type="EMBL" id="QJSX01000026">
    <property type="protein sequence ID" value="PYE48961.1"/>
    <property type="molecule type" value="Genomic_DNA"/>
</dbReference>
<keyword evidence="2 3" id="KW-0413">Isomerase</keyword>
<comment type="subunit">
    <text evidence="3">Homodimer.</text>
</comment>
<dbReference type="HAMAP" id="MF_00170">
    <property type="entry name" value="Rib_5P_isom_A"/>
    <property type="match status" value="1"/>
</dbReference>
<sequence length="233" mass="24802">MPHRKELKQEAAVRAAALVESGMRVGLGTGSTAKYAILELGRRLREGELTDIVGVPTSDASDTLARAQGIEIVELGTLELDLAIDGADEIDPNLDLIKGLGGALTREKLVELRAKRLVIIADDAKLVTRLGEKAALPIEVVRFGFESTLARLADLGARGTLREQGGQAYVTDNGNYIFDARFGDALPDAATLAERLKLTPGVVEHGLFLGMATQAFVASSEGVREIPARSRTS</sequence>
<organism evidence="4 5">
    <name type="scientific">Deinococcus yavapaiensis KR-236</name>
    <dbReference type="NCBI Taxonomy" id="694435"/>
    <lineage>
        <taxon>Bacteria</taxon>
        <taxon>Thermotogati</taxon>
        <taxon>Deinococcota</taxon>
        <taxon>Deinococci</taxon>
        <taxon>Deinococcales</taxon>
        <taxon>Deinococcaceae</taxon>
        <taxon>Deinococcus</taxon>
    </lineage>
</organism>
<dbReference type="InterPro" id="IPR050262">
    <property type="entry name" value="Ribose-5P_isomerase"/>
</dbReference>
<comment type="caution">
    <text evidence="4">The sequence shown here is derived from an EMBL/GenBank/DDBJ whole genome shotgun (WGS) entry which is preliminary data.</text>
</comment>
<dbReference type="GO" id="GO:0009052">
    <property type="term" value="P:pentose-phosphate shunt, non-oxidative branch"/>
    <property type="evidence" value="ECO:0007669"/>
    <property type="project" value="UniProtKB-UniRule"/>
</dbReference>
<dbReference type="CDD" id="cd01398">
    <property type="entry name" value="RPI_A"/>
    <property type="match status" value="1"/>
</dbReference>
<dbReference type="FunFam" id="3.40.50.1360:FF:000001">
    <property type="entry name" value="Ribose-5-phosphate isomerase A"/>
    <property type="match status" value="1"/>
</dbReference>
<dbReference type="InterPro" id="IPR020672">
    <property type="entry name" value="Ribose5P_isomerase_typA_subgr"/>
</dbReference>
<evidence type="ECO:0000256" key="2">
    <source>
        <dbReference type="ARBA" id="ARBA00023235"/>
    </source>
</evidence>
<comment type="catalytic activity">
    <reaction evidence="1 3">
        <text>aldehydo-D-ribose 5-phosphate = D-ribulose 5-phosphate</text>
        <dbReference type="Rhea" id="RHEA:14657"/>
        <dbReference type="ChEBI" id="CHEBI:58121"/>
        <dbReference type="ChEBI" id="CHEBI:58273"/>
        <dbReference type="EC" id="5.3.1.6"/>
    </reaction>
</comment>
<feature type="binding site" evidence="3">
    <location>
        <position position="125"/>
    </location>
    <ligand>
        <name>substrate</name>
    </ligand>
</feature>
<dbReference type="RefSeq" id="WP_110888805.1">
    <property type="nucleotide sequence ID" value="NZ_QJSX01000026.1"/>
</dbReference>
<evidence type="ECO:0000256" key="3">
    <source>
        <dbReference type="HAMAP-Rule" id="MF_00170"/>
    </source>
</evidence>
<evidence type="ECO:0000313" key="4">
    <source>
        <dbReference type="EMBL" id="PYE48961.1"/>
    </source>
</evidence>
<dbReference type="InterPro" id="IPR004788">
    <property type="entry name" value="Ribose5P_isomerase_type_A"/>
</dbReference>
<name>A0A318S3H1_9DEIO</name>
<protein>
    <recommendedName>
        <fullName evidence="3">Ribose-5-phosphate isomerase A</fullName>
        <ecNumber evidence="3">5.3.1.6</ecNumber>
    </recommendedName>
    <alternativeName>
        <fullName evidence="3">Phosphoriboisomerase A</fullName>
        <shortName evidence="3">PRI</shortName>
    </alternativeName>
</protein>
<dbReference type="EC" id="5.3.1.6" evidence="3"/>
<dbReference type="OrthoDB" id="5870696at2"/>
<dbReference type="AlphaFoldDB" id="A0A318S3H1"/>
<comment type="pathway">
    <text evidence="3">Carbohydrate degradation; pentose phosphate pathway; D-ribose 5-phosphate from D-ribulose 5-phosphate (non-oxidative stage): step 1/1.</text>
</comment>
<reference evidence="4 5" key="1">
    <citation type="submission" date="2018-06" db="EMBL/GenBank/DDBJ databases">
        <title>Genomic Encyclopedia of Type Strains, Phase IV (KMG-IV): sequencing the most valuable type-strain genomes for metagenomic binning, comparative biology and taxonomic classification.</title>
        <authorList>
            <person name="Goeker M."/>
        </authorList>
    </citation>
    <scope>NUCLEOTIDE SEQUENCE [LARGE SCALE GENOMIC DNA]</scope>
    <source>
        <strain evidence="4 5">DSM 18048</strain>
    </source>
</reference>
<dbReference type="Gene3D" id="3.40.50.1360">
    <property type="match status" value="1"/>
</dbReference>
<dbReference type="GO" id="GO:0004751">
    <property type="term" value="F:ribose-5-phosphate isomerase activity"/>
    <property type="evidence" value="ECO:0007669"/>
    <property type="project" value="UniProtKB-UniRule"/>
</dbReference>
<proteinExistence type="inferred from homology"/>
<dbReference type="Gene3D" id="3.30.70.260">
    <property type="match status" value="1"/>
</dbReference>
<comment type="similarity">
    <text evidence="3">Belongs to the ribose 5-phosphate isomerase family.</text>
</comment>
<dbReference type="Pfam" id="PF06026">
    <property type="entry name" value="Rib_5-P_isom_A"/>
    <property type="match status" value="1"/>
</dbReference>
<dbReference type="InterPro" id="IPR037171">
    <property type="entry name" value="NagB/RpiA_transferase-like"/>
</dbReference>
<dbReference type="Proteomes" id="UP000248326">
    <property type="component" value="Unassembled WGS sequence"/>
</dbReference>
<feature type="binding site" evidence="3">
    <location>
        <begin position="29"/>
        <end position="32"/>
    </location>
    <ligand>
        <name>substrate</name>
    </ligand>
</feature>
<dbReference type="PANTHER" id="PTHR43748">
    <property type="entry name" value="RIBOSE-5-PHOSPHATE ISOMERASE 3, CHLOROPLASTIC-RELATED"/>
    <property type="match status" value="1"/>
</dbReference>